<feature type="transmembrane region" description="Helical" evidence="6">
    <location>
        <begin position="320"/>
        <end position="338"/>
    </location>
</feature>
<feature type="transmembrane region" description="Helical" evidence="6">
    <location>
        <begin position="378"/>
        <end position="401"/>
    </location>
</feature>
<keyword evidence="11" id="KW-1185">Reference proteome</keyword>
<feature type="transmembrane region" description="Helical" evidence="6">
    <location>
        <begin position="152"/>
        <end position="175"/>
    </location>
</feature>
<proteinExistence type="predicted"/>
<dbReference type="InterPro" id="IPR011701">
    <property type="entry name" value="MFS"/>
</dbReference>
<protein>
    <submittedName>
        <fullName evidence="9">MFS transporter</fullName>
    </submittedName>
</protein>
<feature type="transmembrane region" description="Helical" evidence="6">
    <location>
        <begin position="344"/>
        <end position="366"/>
    </location>
</feature>
<dbReference type="GO" id="GO:0016020">
    <property type="term" value="C:membrane"/>
    <property type="evidence" value="ECO:0007669"/>
    <property type="project" value="UniProtKB-SubCell"/>
</dbReference>
<keyword evidence="4 6" id="KW-1133">Transmembrane helix</keyword>
<reference evidence="8" key="4">
    <citation type="submission" date="2024-09" db="EMBL/GenBank/DDBJ databases">
        <authorList>
            <person name="Sun Q."/>
            <person name="Mori K."/>
        </authorList>
    </citation>
    <scope>NUCLEOTIDE SEQUENCE</scope>
    <source>
        <strain evidence="8">KCTC 62575</strain>
    </source>
</reference>
<evidence type="ECO:0000256" key="5">
    <source>
        <dbReference type="ARBA" id="ARBA00023136"/>
    </source>
</evidence>
<dbReference type="SUPFAM" id="SSF103473">
    <property type="entry name" value="MFS general substrate transporter"/>
    <property type="match status" value="1"/>
</dbReference>
<dbReference type="CDD" id="cd17319">
    <property type="entry name" value="MFS_ExuT_GudP_like"/>
    <property type="match status" value="1"/>
</dbReference>
<feature type="transmembrane region" description="Helical" evidence="6">
    <location>
        <begin position="94"/>
        <end position="114"/>
    </location>
</feature>
<evidence type="ECO:0000256" key="2">
    <source>
        <dbReference type="ARBA" id="ARBA00022448"/>
    </source>
</evidence>
<dbReference type="FunFam" id="1.20.1250.20:FF:000018">
    <property type="entry name" value="MFS transporter permease"/>
    <property type="match status" value="1"/>
</dbReference>
<dbReference type="Proteomes" id="UP001595455">
    <property type="component" value="Unassembled WGS sequence"/>
</dbReference>
<feature type="domain" description="Major facilitator superfamily (MFS) profile" evidence="7">
    <location>
        <begin position="28"/>
        <end position="435"/>
    </location>
</feature>
<keyword evidence="2" id="KW-0813">Transport</keyword>
<feature type="transmembrane region" description="Helical" evidence="6">
    <location>
        <begin position="253"/>
        <end position="275"/>
    </location>
</feature>
<feature type="transmembrane region" description="Helical" evidence="6">
    <location>
        <begin position="120"/>
        <end position="140"/>
    </location>
</feature>
<evidence type="ECO:0000256" key="6">
    <source>
        <dbReference type="SAM" id="Phobius"/>
    </source>
</evidence>
<evidence type="ECO:0000313" key="11">
    <source>
        <dbReference type="Proteomes" id="UP001595455"/>
    </source>
</evidence>
<evidence type="ECO:0000259" key="7">
    <source>
        <dbReference type="PROSITE" id="PS50850"/>
    </source>
</evidence>
<organism evidence="9 10">
    <name type="scientific">Acinetobacter sichuanensis</name>
    <dbReference type="NCBI Taxonomy" id="2136183"/>
    <lineage>
        <taxon>Bacteria</taxon>
        <taxon>Pseudomonadati</taxon>
        <taxon>Pseudomonadota</taxon>
        <taxon>Gammaproteobacteria</taxon>
        <taxon>Moraxellales</taxon>
        <taxon>Moraxellaceae</taxon>
        <taxon>Acinetobacter</taxon>
    </lineage>
</organism>
<evidence type="ECO:0000313" key="8">
    <source>
        <dbReference type="EMBL" id="MFC2996268.1"/>
    </source>
</evidence>
<name>A0A371YL57_9GAMM</name>
<dbReference type="PANTHER" id="PTHR43791">
    <property type="entry name" value="PERMEASE-RELATED"/>
    <property type="match status" value="1"/>
</dbReference>
<evidence type="ECO:0000256" key="3">
    <source>
        <dbReference type="ARBA" id="ARBA00022692"/>
    </source>
</evidence>
<dbReference type="Gene3D" id="1.20.1250.20">
    <property type="entry name" value="MFS general substrate transporter like domains"/>
    <property type="match status" value="2"/>
</dbReference>
<keyword evidence="5 6" id="KW-0472">Membrane</keyword>
<reference evidence="11" key="3">
    <citation type="journal article" date="2019" name="Int. J. Syst. Evol. Microbiol.">
        <title>The Global Catalogue of Microorganisms (GCM) 10K type strain sequencing project: providing services to taxonomists for standard genome sequencing and annotation.</title>
        <authorList>
            <consortium name="The Broad Institute Genomics Platform"/>
            <consortium name="The Broad Institute Genome Sequencing Center for Infectious Disease"/>
            <person name="Wu L."/>
            <person name="Ma J."/>
        </authorList>
    </citation>
    <scope>NUCLEOTIDE SEQUENCE [LARGE SCALE GENOMIC DNA]</scope>
    <source>
        <strain evidence="11">KCTC 62575</strain>
    </source>
</reference>
<feature type="transmembrane region" description="Helical" evidence="6">
    <location>
        <begin position="413"/>
        <end position="431"/>
    </location>
</feature>
<feature type="transmembrane region" description="Helical" evidence="6">
    <location>
        <begin position="290"/>
        <end position="308"/>
    </location>
</feature>
<evidence type="ECO:0000256" key="4">
    <source>
        <dbReference type="ARBA" id="ARBA00022989"/>
    </source>
</evidence>
<dbReference type="InterPro" id="IPR036259">
    <property type="entry name" value="MFS_trans_sf"/>
</dbReference>
<sequence>MDNKTDVQINNIVTNSDNKLFRKINWKILPIIWFCFILNYLDKSNISFAQLEMKQHLGFNDVVFGLAASALYIGLILFEVPSNIILSKVGIRKTILRIMILWGSCTVAMCFVTTPELFYILRFLTGVFEAGFAPGILYYLSLWYPDNRRAQAVAIFYTATSVARIIAGPLAASLMTGLDGLWGLRGWQWLFIGEGLPCLLFAVLAYYILSDSPDQAKWLTNQEKQRVQELVNKDGKVEHHFEKRHLIELISDVRIWICGLIGFLILQATLGLTFWQPALLKTLGLTIKEIGWYSSIPALCGVIASIIIARHSDATGERCWHFVITAFIGALGLFLANISIHSIWLTLACLTITWIGIASAYALTWAMPGQVLVGKHAATGYAILTVMQGCAGIIGPIVIAYLKTSSGNYSSSLYFMGGSCVMAAILCIVFYRMRTVSSRKQLS</sequence>
<dbReference type="EMBL" id="PYIX02000040">
    <property type="protein sequence ID" value="RFC82191.1"/>
    <property type="molecule type" value="Genomic_DNA"/>
</dbReference>
<dbReference type="OrthoDB" id="9773957at2"/>
<dbReference type="GO" id="GO:0022857">
    <property type="term" value="F:transmembrane transporter activity"/>
    <property type="evidence" value="ECO:0007669"/>
    <property type="project" value="InterPro"/>
</dbReference>
<evidence type="ECO:0000313" key="10">
    <source>
        <dbReference type="Proteomes" id="UP000240957"/>
    </source>
</evidence>
<dbReference type="Proteomes" id="UP000240957">
    <property type="component" value="Unassembled WGS sequence"/>
</dbReference>
<feature type="transmembrane region" description="Helical" evidence="6">
    <location>
        <begin position="62"/>
        <end position="82"/>
    </location>
</feature>
<dbReference type="RefSeq" id="WP_107009663.1">
    <property type="nucleotide sequence ID" value="NZ_JBHRSF010000062.1"/>
</dbReference>
<reference evidence="8" key="1">
    <citation type="journal article" date="2014" name="Int. J. Syst. Evol. Microbiol.">
        <title>Complete genome of a new Firmicutes species belonging to the dominant human colonic microbiota ('Ruminococcus bicirculans') reveals two chromosomes and a selective capacity to utilize plant glucans.</title>
        <authorList>
            <consortium name="NISC Comparative Sequencing Program"/>
            <person name="Wegmann U."/>
            <person name="Louis P."/>
            <person name="Goesmann A."/>
            <person name="Henrissat B."/>
            <person name="Duncan S.H."/>
            <person name="Flint H.J."/>
        </authorList>
    </citation>
    <scope>NUCLEOTIDE SEQUENCE</scope>
    <source>
        <strain evidence="8">KCTC 62575</strain>
    </source>
</reference>
<feature type="transmembrane region" description="Helical" evidence="6">
    <location>
        <begin position="187"/>
        <end position="209"/>
    </location>
</feature>
<dbReference type="AlphaFoldDB" id="A0A371YL57"/>
<dbReference type="InterPro" id="IPR020846">
    <property type="entry name" value="MFS_dom"/>
</dbReference>
<reference evidence="9 10" key="2">
    <citation type="submission" date="2018-08" db="EMBL/GenBank/DDBJ databases">
        <title>The draft genome of Acinetobacter sichuanensis strain WCHAc060041.</title>
        <authorList>
            <person name="Qin J."/>
            <person name="Feng Y."/>
            <person name="Zong Z."/>
        </authorList>
    </citation>
    <scope>NUCLEOTIDE SEQUENCE [LARGE SCALE GENOMIC DNA]</scope>
    <source>
        <strain evidence="9 10">WCHAc060041</strain>
    </source>
</reference>
<gene>
    <name evidence="8" type="ORF">ACFODO_13505</name>
    <name evidence="9" type="ORF">C9E89_017720</name>
</gene>
<dbReference type="EMBL" id="JBHRSF010000062">
    <property type="protein sequence ID" value="MFC2996268.1"/>
    <property type="molecule type" value="Genomic_DNA"/>
</dbReference>
<comment type="subcellular location">
    <subcellularLocation>
        <location evidence="1">Membrane</location>
        <topology evidence="1">Multi-pass membrane protein</topology>
    </subcellularLocation>
</comment>
<evidence type="ECO:0000313" key="9">
    <source>
        <dbReference type="EMBL" id="RFC82191.1"/>
    </source>
</evidence>
<comment type="caution">
    <text evidence="9">The sequence shown here is derived from an EMBL/GenBank/DDBJ whole genome shotgun (WGS) entry which is preliminary data.</text>
</comment>
<evidence type="ECO:0000256" key="1">
    <source>
        <dbReference type="ARBA" id="ARBA00004141"/>
    </source>
</evidence>
<dbReference type="PROSITE" id="PS50850">
    <property type="entry name" value="MFS"/>
    <property type="match status" value="1"/>
</dbReference>
<dbReference type="PANTHER" id="PTHR43791:SF36">
    <property type="entry name" value="TRANSPORTER, PUTATIVE (AFU_ORTHOLOGUE AFUA_6G08340)-RELATED"/>
    <property type="match status" value="1"/>
</dbReference>
<feature type="transmembrane region" description="Helical" evidence="6">
    <location>
        <begin position="24"/>
        <end position="42"/>
    </location>
</feature>
<dbReference type="Pfam" id="PF07690">
    <property type="entry name" value="MFS_1"/>
    <property type="match status" value="1"/>
</dbReference>
<keyword evidence="3 6" id="KW-0812">Transmembrane</keyword>
<accession>A0A371YL57</accession>